<evidence type="ECO:0000256" key="4">
    <source>
        <dbReference type="ARBA" id="ARBA00022692"/>
    </source>
</evidence>
<dbReference type="PIRSF" id="PIRSF016379">
    <property type="entry name" value="ENT"/>
    <property type="match status" value="1"/>
</dbReference>
<evidence type="ECO:0000256" key="2">
    <source>
        <dbReference type="ARBA" id="ARBA00007965"/>
    </source>
</evidence>
<keyword evidence="4 8" id="KW-0812">Transmembrane</keyword>
<dbReference type="GO" id="GO:0015205">
    <property type="term" value="F:nucleobase transmembrane transporter activity"/>
    <property type="evidence" value="ECO:0007669"/>
    <property type="project" value="TreeGrafter"/>
</dbReference>
<reference evidence="9 10" key="1">
    <citation type="submission" date="2014-04" db="EMBL/GenBank/DDBJ databases">
        <authorList>
            <consortium name="DOE Joint Genome Institute"/>
            <person name="Kuo A."/>
            <person name="Kohler A."/>
            <person name="Jargeat P."/>
            <person name="Nagy L.G."/>
            <person name="Floudas D."/>
            <person name="Copeland A."/>
            <person name="Barry K.W."/>
            <person name="Cichocki N."/>
            <person name="Veneault-Fourrey C."/>
            <person name="LaButti K."/>
            <person name="Lindquist E.A."/>
            <person name="Lipzen A."/>
            <person name="Lundell T."/>
            <person name="Morin E."/>
            <person name="Murat C."/>
            <person name="Sun H."/>
            <person name="Tunlid A."/>
            <person name="Henrissat B."/>
            <person name="Grigoriev I.V."/>
            <person name="Hibbett D.S."/>
            <person name="Martin F."/>
            <person name="Nordberg H.P."/>
            <person name="Cantor M.N."/>
            <person name="Hua S.X."/>
        </authorList>
    </citation>
    <scope>NUCLEOTIDE SEQUENCE [LARGE SCALE GENOMIC DNA]</scope>
    <source>
        <strain evidence="9 10">Ve08.2h10</strain>
    </source>
</reference>
<feature type="transmembrane region" description="Helical" evidence="8">
    <location>
        <begin position="308"/>
        <end position="330"/>
    </location>
</feature>
<feature type="transmembrane region" description="Helical" evidence="8">
    <location>
        <begin position="87"/>
        <end position="107"/>
    </location>
</feature>
<evidence type="ECO:0000256" key="1">
    <source>
        <dbReference type="ARBA" id="ARBA00004141"/>
    </source>
</evidence>
<evidence type="ECO:0000256" key="5">
    <source>
        <dbReference type="ARBA" id="ARBA00022989"/>
    </source>
</evidence>
<dbReference type="Pfam" id="PF01733">
    <property type="entry name" value="Nucleoside_tran"/>
    <property type="match status" value="1"/>
</dbReference>
<proteinExistence type="inferred from homology"/>
<feature type="region of interest" description="Disordered" evidence="7">
    <location>
        <begin position="1"/>
        <end position="22"/>
    </location>
</feature>
<organism evidence="9 10">
    <name type="scientific">Paxillus rubicundulus Ve08.2h10</name>
    <dbReference type="NCBI Taxonomy" id="930991"/>
    <lineage>
        <taxon>Eukaryota</taxon>
        <taxon>Fungi</taxon>
        <taxon>Dikarya</taxon>
        <taxon>Basidiomycota</taxon>
        <taxon>Agaricomycotina</taxon>
        <taxon>Agaricomycetes</taxon>
        <taxon>Agaricomycetidae</taxon>
        <taxon>Boletales</taxon>
        <taxon>Paxilineae</taxon>
        <taxon>Paxillaceae</taxon>
        <taxon>Paxillus</taxon>
    </lineage>
</organism>
<protein>
    <recommendedName>
        <fullName evidence="11">Nucleoside transporter</fullName>
    </recommendedName>
</protein>
<dbReference type="PRINTS" id="PR01130">
    <property type="entry name" value="DERENTRNSPRT"/>
</dbReference>
<dbReference type="GO" id="GO:0034257">
    <property type="term" value="F:nicotinamide riboside transmembrane transporter activity"/>
    <property type="evidence" value="ECO:0007669"/>
    <property type="project" value="TreeGrafter"/>
</dbReference>
<evidence type="ECO:0000313" key="9">
    <source>
        <dbReference type="EMBL" id="KIL00292.1"/>
    </source>
</evidence>
<evidence type="ECO:0000313" key="10">
    <source>
        <dbReference type="Proteomes" id="UP000054538"/>
    </source>
</evidence>
<evidence type="ECO:0000256" key="7">
    <source>
        <dbReference type="SAM" id="MobiDB-lite"/>
    </source>
</evidence>
<keyword evidence="6 8" id="KW-0472">Membrane</keyword>
<dbReference type="InParanoid" id="A0A0D0E5Z4"/>
<feature type="transmembrane region" description="Helical" evidence="8">
    <location>
        <begin position="235"/>
        <end position="254"/>
    </location>
</feature>
<dbReference type="Proteomes" id="UP000054538">
    <property type="component" value="Unassembled WGS sequence"/>
</dbReference>
<evidence type="ECO:0008006" key="11">
    <source>
        <dbReference type="Google" id="ProtNLM"/>
    </source>
</evidence>
<dbReference type="HOGENOM" id="CLU_021611_1_0_1"/>
<evidence type="ECO:0000256" key="3">
    <source>
        <dbReference type="ARBA" id="ARBA00022448"/>
    </source>
</evidence>
<feature type="transmembrane region" description="Helical" evidence="8">
    <location>
        <begin position="53"/>
        <end position="75"/>
    </location>
</feature>
<reference evidence="10" key="2">
    <citation type="submission" date="2015-01" db="EMBL/GenBank/DDBJ databases">
        <title>Evolutionary Origins and Diversification of the Mycorrhizal Mutualists.</title>
        <authorList>
            <consortium name="DOE Joint Genome Institute"/>
            <consortium name="Mycorrhizal Genomics Consortium"/>
            <person name="Kohler A."/>
            <person name="Kuo A."/>
            <person name="Nagy L.G."/>
            <person name="Floudas D."/>
            <person name="Copeland A."/>
            <person name="Barry K.W."/>
            <person name="Cichocki N."/>
            <person name="Veneault-Fourrey C."/>
            <person name="LaButti K."/>
            <person name="Lindquist E.A."/>
            <person name="Lipzen A."/>
            <person name="Lundell T."/>
            <person name="Morin E."/>
            <person name="Murat C."/>
            <person name="Riley R."/>
            <person name="Ohm R."/>
            <person name="Sun H."/>
            <person name="Tunlid A."/>
            <person name="Henrissat B."/>
            <person name="Grigoriev I.V."/>
            <person name="Hibbett D.S."/>
            <person name="Martin F."/>
        </authorList>
    </citation>
    <scope>NUCLEOTIDE SEQUENCE [LARGE SCALE GENOMIC DNA]</scope>
    <source>
        <strain evidence="10">Ve08.2h10</strain>
    </source>
</reference>
<comment type="similarity">
    <text evidence="2">Belongs to the SLC29A/ENT transporter (TC 2.A.57) family.</text>
</comment>
<feature type="transmembrane region" description="Helical" evidence="8">
    <location>
        <begin position="412"/>
        <end position="434"/>
    </location>
</feature>
<gene>
    <name evidence="9" type="ORF">PAXRUDRAFT_287272</name>
</gene>
<sequence>MTSITNTGLGYRTLPSSEEATHEDHEVNADGPFLVNGPPTSDMSGDARIRWTYFMLGCAGLLPWNALINGTSFFLTRLIGSPLYPTFTSYLSSVFTLCNLVSQMYCTITSKQSSPSRRIFTSITAIVLFVTSLCFSTFIQGTPSAFFSFVLFSSACLAASAGYLATAVYAEAALLGTSYLQTVISGQAAVAVAVSALQVASSAVSVWGSTPSTIAAFVASGGAGDGQAEEMAARIFFGVSTVFLAFTLAAYTWLTRQPTYKSTAGHLKQHHKARDGDAEELRGLIGSVPGSAPSDPRVHVLGVLKENFIFMFSIAYVYAVTLAVFPAITVTVQPTNSNLHPLLFTAVHFLIFNVGDLAGRYICSFSRFLVWSAKKILAMSLLRTLFIPLLLLCNVHRPSGTLPVPPIIRSDILFMLILLAMGCTNGYVTSLCMLSASSLEHNPRLKGRREDVDVAATMAGSSVIVGLVVGAFFSFGVRAAICDCNPFNS</sequence>
<feature type="transmembrane region" description="Helical" evidence="8">
    <location>
        <begin position="119"/>
        <end position="139"/>
    </location>
</feature>
<feature type="transmembrane region" description="Helical" evidence="8">
    <location>
        <begin position="342"/>
        <end position="363"/>
    </location>
</feature>
<feature type="transmembrane region" description="Helical" evidence="8">
    <location>
        <begin position="454"/>
        <end position="477"/>
    </location>
</feature>
<comment type="subcellular location">
    <subcellularLocation>
        <location evidence="1">Membrane</location>
        <topology evidence="1">Multi-pass membrane protein</topology>
    </subcellularLocation>
</comment>
<dbReference type="EMBL" id="KN824837">
    <property type="protein sequence ID" value="KIL00292.1"/>
    <property type="molecule type" value="Genomic_DNA"/>
</dbReference>
<dbReference type="OrthoDB" id="10261753at2759"/>
<evidence type="ECO:0000256" key="6">
    <source>
        <dbReference type="ARBA" id="ARBA00023136"/>
    </source>
</evidence>
<feature type="transmembrane region" description="Helical" evidence="8">
    <location>
        <begin position="145"/>
        <end position="170"/>
    </location>
</feature>
<feature type="compositionally biased region" description="Polar residues" evidence="7">
    <location>
        <begin position="1"/>
        <end position="18"/>
    </location>
</feature>
<dbReference type="STRING" id="930991.A0A0D0E5Z4"/>
<keyword evidence="10" id="KW-1185">Reference proteome</keyword>
<dbReference type="PANTHER" id="PTHR10332:SF88">
    <property type="entry name" value="EQUILIBRATIVE NUCLEOSIDE TRANSPORTER 1, ISOFORM A"/>
    <property type="match status" value="1"/>
</dbReference>
<dbReference type="GO" id="GO:0005886">
    <property type="term" value="C:plasma membrane"/>
    <property type="evidence" value="ECO:0007669"/>
    <property type="project" value="TreeGrafter"/>
</dbReference>
<keyword evidence="5 8" id="KW-1133">Transmembrane helix</keyword>
<dbReference type="AlphaFoldDB" id="A0A0D0E5Z4"/>
<evidence type="ECO:0000256" key="8">
    <source>
        <dbReference type="SAM" id="Phobius"/>
    </source>
</evidence>
<accession>A0A0D0E5Z4</accession>
<dbReference type="InterPro" id="IPR002259">
    <property type="entry name" value="Eqnu_transpt"/>
</dbReference>
<name>A0A0D0E5Z4_9AGAM</name>
<feature type="transmembrane region" description="Helical" evidence="8">
    <location>
        <begin position="182"/>
        <end position="201"/>
    </location>
</feature>
<feature type="transmembrane region" description="Helical" evidence="8">
    <location>
        <begin position="375"/>
        <end position="392"/>
    </location>
</feature>
<dbReference type="GO" id="GO:0000329">
    <property type="term" value="C:fungal-type vacuole membrane"/>
    <property type="evidence" value="ECO:0007669"/>
    <property type="project" value="TreeGrafter"/>
</dbReference>
<keyword evidence="3" id="KW-0813">Transport</keyword>
<dbReference type="PANTHER" id="PTHR10332">
    <property type="entry name" value="EQUILIBRATIVE NUCLEOSIDE TRANSPORTER"/>
    <property type="match status" value="1"/>
</dbReference>